<reference evidence="1" key="1">
    <citation type="journal article" date="2021" name="PeerJ">
        <title>Extensive microbial diversity within the chicken gut microbiome revealed by metagenomics and culture.</title>
        <authorList>
            <person name="Gilroy R."/>
            <person name="Ravi A."/>
            <person name="Getino M."/>
            <person name="Pursley I."/>
            <person name="Horton D.L."/>
            <person name="Alikhan N.F."/>
            <person name="Baker D."/>
            <person name="Gharbi K."/>
            <person name="Hall N."/>
            <person name="Watson M."/>
            <person name="Adriaenssens E.M."/>
            <person name="Foster-Nyarko E."/>
            <person name="Jarju S."/>
            <person name="Secka A."/>
            <person name="Antonio M."/>
            <person name="Oren A."/>
            <person name="Chaudhuri R.R."/>
            <person name="La Ragione R."/>
            <person name="Hildebrand F."/>
            <person name="Pallen M.J."/>
        </authorList>
    </citation>
    <scope>NUCLEOTIDE SEQUENCE</scope>
    <source>
        <strain evidence="1">ChiGjej6B6-11269</strain>
    </source>
</reference>
<accession>A0A9D2UYD0</accession>
<dbReference type="SUPFAM" id="SSF81606">
    <property type="entry name" value="PP2C-like"/>
    <property type="match status" value="1"/>
</dbReference>
<dbReference type="EMBL" id="DYWI01000165">
    <property type="protein sequence ID" value="HJF66155.1"/>
    <property type="molecule type" value="Genomic_DNA"/>
</dbReference>
<dbReference type="Proteomes" id="UP000786989">
    <property type="component" value="Unassembled WGS sequence"/>
</dbReference>
<organism evidence="1 2">
    <name type="scientific">Slackia equolifaciens</name>
    <dbReference type="NCBI Taxonomy" id="498718"/>
    <lineage>
        <taxon>Bacteria</taxon>
        <taxon>Bacillati</taxon>
        <taxon>Actinomycetota</taxon>
        <taxon>Coriobacteriia</taxon>
        <taxon>Eggerthellales</taxon>
        <taxon>Eggerthellaceae</taxon>
        <taxon>Slackia</taxon>
    </lineage>
</organism>
<name>A0A9D2UYD0_9ACTN</name>
<evidence type="ECO:0008006" key="3">
    <source>
        <dbReference type="Google" id="ProtNLM"/>
    </source>
</evidence>
<dbReference type="InterPro" id="IPR036457">
    <property type="entry name" value="PPM-type-like_dom_sf"/>
</dbReference>
<dbReference type="AlphaFoldDB" id="A0A9D2UYD0"/>
<protein>
    <recommendedName>
        <fullName evidence="3">PPM-type phosphatase domain-containing protein</fullName>
    </recommendedName>
</protein>
<proteinExistence type="predicted"/>
<evidence type="ECO:0000313" key="1">
    <source>
        <dbReference type="EMBL" id="HJF66155.1"/>
    </source>
</evidence>
<comment type="caution">
    <text evidence="1">The sequence shown here is derived from an EMBL/GenBank/DDBJ whole genome shotgun (WGS) entry which is preliminary data.</text>
</comment>
<evidence type="ECO:0000313" key="2">
    <source>
        <dbReference type="Proteomes" id="UP000786989"/>
    </source>
</evidence>
<gene>
    <name evidence="1" type="ORF">K8U77_08605</name>
</gene>
<reference evidence="1" key="2">
    <citation type="submission" date="2021-09" db="EMBL/GenBank/DDBJ databases">
        <authorList>
            <person name="Gilroy R."/>
        </authorList>
    </citation>
    <scope>NUCLEOTIDE SEQUENCE</scope>
    <source>
        <strain evidence="1">ChiGjej6B6-11269</strain>
    </source>
</reference>
<sequence length="249" mass="25780">MMHTVTVELDEYLCGGCSVASSSDGLAESRMAFFKEGFVLCDGVGDVPGGGRPMAELAVWECSRLLRAGLNAEDALIGAGRLISRASLLVESGGTTVLVGKFCSDGSIEVCSAGDTLGFSVGKGAAKPIGGSGWGSNAVTECLGAARAGAPKRGTYGASRVRVSPGEWLCLMTGGAWRSVPLMSMSSICRDCVGAPQDAARYLAEAAKCYGVYGDVAVAVIERVARVSSKRDRKALQRSGVRLRRAVVE</sequence>
<dbReference type="Gene3D" id="3.60.40.10">
    <property type="entry name" value="PPM-type phosphatase domain"/>
    <property type="match status" value="1"/>
</dbReference>